<name>A0ABP8L6D4_9MICO</name>
<evidence type="ECO:0000256" key="5">
    <source>
        <dbReference type="ARBA" id="ARBA00022692"/>
    </source>
</evidence>
<evidence type="ECO:0000256" key="2">
    <source>
        <dbReference type="ARBA" id="ARBA00007935"/>
    </source>
</evidence>
<gene>
    <name evidence="9" type="primary">cdtC</name>
    <name evidence="9" type="ORF">GCM10023169_17190</name>
</gene>
<dbReference type="Pfam" id="PF01032">
    <property type="entry name" value="FecCD"/>
    <property type="match status" value="2"/>
</dbReference>
<dbReference type="EMBL" id="BAABGN010000007">
    <property type="protein sequence ID" value="GAA4422569.1"/>
    <property type="molecule type" value="Genomic_DNA"/>
</dbReference>
<feature type="transmembrane region" description="Helical" evidence="8">
    <location>
        <begin position="266"/>
        <end position="285"/>
    </location>
</feature>
<dbReference type="InterPro" id="IPR000522">
    <property type="entry name" value="ABC_transptr_permease_BtuC"/>
</dbReference>
<evidence type="ECO:0000256" key="3">
    <source>
        <dbReference type="ARBA" id="ARBA00022448"/>
    </source>
</evidence>
<dbReference type="Gene3D" id="1.10.3470.10">
    <property type="entry name" value="ABC transporter involved in vitamin B12 uptake, BtuC"/>
    <property type="match status" value="2"/>
</dbReference>
<sequence length="697" mass="69646">MTTEVAPAPPAAQGRAVRGVGVLAVAGAACVLILVLGAVHLSQGTAGLAAGEVARALLGQGEDEAVAILVASRLPRLLAGILVGLALGVAGAVLQSVARNPLASPDTMGVNAGAHFAITVVAAAGLALPLALSGVLAFVGGLGGAALVLLLARGGATGPTRLILAGATISLAIQAMTMLLLVLKEEETTGLYAWGSGSIVQSGMESVARVTPAVVLGLIAALLIAHRLDLLALGDDAASVLGIPVLQTRVAAVLVSVFLSAAAVTVAGPVGFVGLCAPAIVRLLTPLVPGLQRHRALLPLAGLAGVIVVLGADVLLRAVLGGAAGVEVPTGVVTSIFGAVVLIVLARRLRDSGATRRTGAAASGRPRTTRWTVVLATVLLVLLAGAALAGMLLGDRLMLTGDLVNYVMGDAGRIVTASVTERSPRVFGAVLAGAAFGLAGTVIQGVARNPLAEPSTLGITAGAGVGAVGTLTLLPGAGVWGVTLAGAAGALIAFAIVYLASYRRGLNSDRLVLVGIGFAAGAGALTTAIVIVADPWNVAFALTWLSGSTYGRIWSQMIPVVVALTVMIPFVARRTRDLDVLSLDDDVPRVLGVHLERTRMLLLVAAALLTSTAVGAVGVVGFVGLVAPHAARALVGGRHTHVLLVAPVLGALLVSVADTVGRTVISPGQIPAGIITALVGAPYFVYLLWRTRGRERA</sequence>
<keyword evidence="5 8" id="KW-0812">Transmembrane</keyword>
<comment type="similarity">
    <text evidence="2">Belongs to the binding-protein-dependent transport system permease family. FecCD subfamily.</text>
</comment>
<protein>
    <submittedName>
        <fullName evidence="9">Siderophore ABC transporter permease CdtC</fullName>
    </submittedName>
</protein>
<evidence type="ECO:0000256" key="1">
    <source>
        <dbReference type="ARBA" id="ARBA00004651"/>
    </source>
</evidence>
<dbReference type="PANTHER" id="PTHR30472:SF37">
    <property type="entry name" value="FE(3+) DICITRATE TRANSPORT SYSTEM PERMEASE PROTEIN FECD-RELATED"/>
    <property type="match status" value="1"/>
</dbReference>
<feature type="transmembrane region" description="Helical" evidence="8">
    <location>
        <begin position="670"/>
        <end position="689"/>
    </location>
</feature>
<evidence type="ECO:0000256" key="4">
    <source>
        <dbReference type="ARBA" id="ARBA00022475"/>
    </source>
</evidence>
<comment type="subcellular location">
    <subcellularLocation>
        <location evidence="1">Cell membrane</location>
        <topology evidence="1">Multi-pass membrane protein</topology>
    </subcellularLocation>
</comment>
<keyword evidence="3" id="KW-0813">Transport</keyword>
<feature type="transmembrane region" description="Helical" evidence="8">
    <location>
        <begin position="20"/>
        <end position="39"/>
    </location>
</feature>
<evidence type="ECO:0000256" key="7">
    <source>
        <dbReference type="ARBA" id="ARBA00023136"/>
    </source>
</evidence>
<accession>A0ABP8L6D4</accession>
<evidence type="ECO:0000256" key="6">
    <source>
        <dbReference type="ARBA" id="ARBA00022989"/>
    </source>
</evidence>
<keyword evidence="7 8" id="KW-0472">Membrane</keyword>
<organism evidence="9 10">
    <name type="scientific">Georgenia halophila</name>
    <dbReference type="NCBI Taxonomy" id="620889"/>
    <lineage>
        <taxon>Bacteria</taxon>
        <taxon>Bacillati</taxon>
        <taxon>Actinomycetota</taxon>
        <taxon>Actinomycetes</taxon>
        <taxon>Micrococcales</taxon>
        <taxon>Bogoriellaceae</taxon>
        <taxon>Georgenia</taxon>
    </lineage>
</organism>
<evidence type="ECO:0000256" key="8">
    <source>
        <dbReference type="SAM" id="Phobius"/>
    </source>
</evidence>
<dbReference type="Proteomes" id="UP001500622">
    <property type="component" value="Unassembled WGS sequence"/>
</dbReference>
<feature type="transmembrane region" description="Helical" evidence="8">
    <location>
        <begin position="371"/>
        <end position="393"/>
    </location>
</feature>
<feature type="transmembrane region" description="Helical" evidence="8">
    <location>
        <begin position="426"/>
        <end position="443"/>
    </location>
</feature>
<feature type="transmembrane region" description="Helical" evidence="8">
    <location>
        <begin position="601"/>
        <end position="627"/>
    </location>
</feature>
<keyword evidence="6 8" id="KW-1133">Transmembrane helix</keyword>
<evidence type="ECO:0000313" key="10">
    <source>
        <dbReference type="Proteomes" id="UP001500622"/>
    </source>
</evidence>
<reference evidence="10" key="1">
    <citation type="journal article" date="2019" name="Int. J. Syst. Evol. Microbiol.">
        <title>The Global Catalogue of Microorganisms (GCM) 10K type strain sequencing project: providing services to taxonomists for standard genome sequencing and annotation.</title>
        <authorList>
            <consortium name="The Broad Institute Genomics Platform"/>
            <consortium name="The Broad Institute Genome Sequencing Center for Infectious Disease"/>
            <person name="Wu L."/>
            <person name="Ma J."/>
        </authorList>
    </citation>
    <scope>NUCLEOTIDE SEQUENCE [LARGE SCALE GENOMIC DNA]</scope>
    <source>
        <strain evidence="10">JCM 17810</strain>
    </source>
</reference>
<feature type="transmembrane region" description="Helical" evidence="8">
    <location>
        <begin position="206"/>
        <end position="225"/>
    </location>
</feature>
<feature type="transmembrane region" description="Helical" evidence="8">
    <location>
        <begin position="297"/>
        <end position="320"/>
    </location>
</feature>
<keyword evidence="10" id="KW-1185">Reference proteome</keyword>
<comment type="caution">
    <text evidence="9">The sequence shown here is derived from an EMBL/GenBank/DDBJ whole genome shotgun (WGS) entry which is preliminary data.</text>
</comment>
<dbReference type="NCBIfam" id="NF007867">
    <property type="entry name" value="PRK10577.1-3"/>
    <property type="match status" value="1"/>
</dbReference>
<feature type="transmembrane region" description="Helical" evidence="8">
    <location>
        <begin position="455"/>
        <end position="474"/>
    </location>
</feature>
<evidence type="ECO:0000313" key="9">
    <source>
        <dbReference type="EMBL" id="GAA4422569.1"/>
    </source>
</evidence>
<dbReference type="SUPFAM" id="SSF81345">
    <property type="entry name" value="ABC transporter involved in vitamin B12 uptake, BtuC"/>
    <property type="match status" value="2"/>
</dbReference>
<dbReference type="RefSeq" id="WP_345215841.1">
    <property type="nucleotide sequence ID" value="NZ_BAABGN010000007.1"/>
</dbReference>
<feature type="transmembrane region" description="Helical" evidence="8">
    <location>
        <begin position="480"/>
        <end position="499"/>
    </location>
</feature>
<feature type="transmembrane region" description="Helical" evidence="8">
    <location>
        <begin position="332"/>
        <end position="350"/>
    </location>
</feature>
<dbReference type="PANTHER" id="PTHR30472">
    <property type="entry name" value="FERRIC ENTEROBACTIN TRANSPORT SYSTEM PERMEASE PROTEIN"/>
    <property type="match status" value="1"/>
</dbReference>
<dbReference type="CDD" id="cd06550">
    <property type="entry name" value="TM_ABC_iron-siderophores_like"/>
    <property type="match status" value="2"/>
</dbReference>
<feature type="transmembrane region" description="Helical" evidence="8">
    <location>
        <begin position="553"/>
        <end position="572"/>
    </location>
</feature>
<feature type="transmembrane region" description="Helical" evidence="8">
    <location>
        <begin position="511"/>
        <end position="533"/>
    </location>
</feature>
<feature type="transmembrane region" description="Helical" evidence="8">
    <location>
        <begin position="117"/>
        <end position="150"/>
    </location>
</feature>
<proteinExistence type="inferred from homology"/>
<feature type="transmembrane region" description="Helical" evidence="8">
    <location>
        <begin position="77"/>
        <end position="97"/>
    </location>
</feature>
<feature type="transmembrane region" description="Helical" evidence="8">
    <location>
        <begin position="162"/>
        <end position="183"/>
    </location>
</feature>
<dbReference type="InterPro" id="IPR037294">
    <property type="entry name" value="ABC_BtuC-like"/>
</dbReference>
<keyword evidence="4" id="KW-1003">Cell membrane</keyword>